<evidence type="ECO:0000313" key="2">
    <source>
        <dbReference type="Proteomes" id="UP000031737"/>
    </source>
</evidence>
<sequence length="1307" mass="141359">MQECYNPHHRILPVGGGASSTAFVPRRTLCLTCLLNQFERLPTNAAVQALQDIVLLLQQSFSPLFCKQELGIGDGDSSDTGAVSAVLLASLWGSFLSFRDTLAQLAASLCALSSLHRNVPLYKASLTLLSLLFSLLREATEHAPKMGGGAYSLEGALLGVEDREEESTAGSVCHVTLSGLARRMCDAVRVGLLKEEDSPAGLLLLTDLADMSPTFLRVLSEHCVSAVCAFLPSLQDAYRVELTLYLLHQIFDTCATHPTLLEDLATVLSSLSNSDALRGSFLEYLAGVLETFRDDEPVVVNALCLARFLVTYETTTTALLFPRVVDGAGNSSCDSSASVPVRLLRHLTLLLLHLNVDIVVAASETVRELIVATQSVGGECGDIADYVIESLRTASADSAVTLVSLLNVLPTKMMPAGPTLRVIFELTEISGNAFEAAVKGPHFLAAVTDPLSNVNAVARQVVQTVHNGGGISLHCFLLQLLSLEAACGGLNIGTGTLVLETVSVLANTLLQLVTESCGPALLEDELREGQWPFNNRLLSLSSDTMRCLVSAVVFLLPMCQEFLLRLATEIVAEALRQCLGVGFAAVDSRCLLFDGSAGTLLLFLSDNVLEHAAAVRGDGGTAADRLVERQVRHLLENDLLTQLLRVTGDVATLRARILHHFMRLAEANRNAASADLPGTLLLDDSASPRALLEKSFCHYPHWAASLLLALAATGCPAPVEAHVLEEFLFRQLSLLPCFSEEARQLVAAGGGGDGASGTTHVGDDDHAIAVLTALKTSAAYHRWRGELPQRGYLHVDSVGATARVCGVPEELSLVFFQLFHSEERAWLDALQSCGWGTALLAVLVSSTVVHRKCDGLTENVKEAHEYLFSDAMPEHTEEEEEASLCHLVVTLASTCNLFLSQLFGIVRRSAATNLPLSRRVICFLCQCMTLAAGGAVPTSTAFIQTLLEQHVTPFLLFREVSALTGDVARLVVLALARLPVGVASCCDHTLFKWSLQHVAHPKAHVYTWHVVFLLLERTHGNEFALRYELELERKLQADWTGQLSSCVAAALATVQWMVDGAMRRRKVCRVSSIVPMPLKEWARGSLQHVLLRAFIISAVERQTREAIPDMNLLQAAPMLLSWAGEMFARRCATVATSRLLYTLVKMRPTLLASLEALGLFLQVTATATATAACPTPAPSQLSLIEERAWVFAALLFSWPPWGASGGLKEAVDAFLATLEMPPRVCNGQKRSREEELPVADAQEAGACCAVEALVEACERQSAEHGAFPLNRAKDFFILRCNARPQVDLPREVIFASVHEGCELFVPF</sequence>
<organism evidence="1 2">
    <name type="scientific">Trypanosoma rangeli SC58</name>
    <dbReference type="NCBI Taxonomy" id="429131"/>
    <lineage>
        <taxon>Eukaryota</taxon>
        <taxon>Discoba</taxon>
        <taxon>Euglenozoa</taxon>
        <taxon>Kinetoplastea</taxon>
        <taxon>Metakinetoplastina</taxon>
        <taxon>Trypanosomatida</taxon>
        <taxon>Trypanosomatidae</taxon>
        <taxon>Trypanosoma</taxon>
        <taxon>Herpetosoma</taxon>
    </lineage>
</organism>
<protein>
    <submittedName>
        <fullName evidence="1">Uncharacterized protein</fullName>
    </submittedName>
</protein>
<reference evidence="1 2" key="1">
    <citation type="submission" date="2013-07" db="EMBL/GenBank/DDBJ databases">
        <authorList>
            <person name="Stoco P.H."/>
            <person name="Wagner G."/>
            <person name="Gerber A."/>
            <person name="Zaha A."/>
            <person name="Thompson C."/>
            <person name="Bartholomeu D.C."/>
            <person name="Luckemeyer D.D."/>
            <person name="Bahia D."/>
            <person name="Loreto E."/>
            <person name="Prestes E.B."/>
            <person name="Lima F.M."/>
            <person name="Rodrigues-Luiz G."/>
            <person name="Vallejo G.A."/>
            <person name="Filho J.F."/>
            <person name="Monteiro K.M."/>
            <person name="Tyler K.M."/>
            <person name="de Almeida L.G."/>
            <person name="Ortiz M.F."/>
            <person name="Siervo M.A."/>
            <person name="de Moraes M.H."/>
            <person name="Cunha O.L."/>
            <person name="Mendonca-Neto R."/>
            <person name="Silva R."/>
            <person name="Teixeira S.M."/>
            <person name="Murta S.M."/>
            <person name="Sincero T.C."/>
            <person name="Mendes T.A."/>
            <person name="Urmenyi T.P."/>
            <person name="Silva V.G."/>
            <person name="da Rocha W.D."/>
            <person name="Andersson B."/>
            <person name="Romanha A.J."/>
            <person name="Steindel M."/>
            <person name="de Vasconcelos A.T."/>
            <person name="Grisard E.C."/>
        </authorList>
    </citation>
    <scope>NUCLEOTIDE SEQUENCE [LARGE SCALE GENOMIC DNA]</scope>
    <source>
        <strain evidence="1 2">SC58</strain>
    </source>
</reference>
<dbReference type="EMBL" id="AUPL01001049">
    <property type="protein sequence ID" value="ESL11207.1"/>
    <property type="molecule type" value="Genomic_DNA"/>
</dbReference>
<dbReference type="OrthoDB" id="242249at2759"/>
<proteinExistence type="predicted"/>
<accession>A0A061JD28</accession>
<name>A0A061JD28_TRYRA</name>
<keyword evidence="2" id="KW-1185">Reference proteome</keyword>
<gene>
    <name evidence="1" type="ORF">TRSC58_01049</name>
</gene>
<comment type="caution">
    <text evidence="1">The sequence shown here is derived from an EMBL/GenBank/DDBJ whole genome shotgun (WGS) entry which is preliminary data.</text>
</comment>
<dbReference type="VEuPathDB" id="TriTrypDB:TRSC58_01049"/>
<dbReference type="Proteomes" id="UP000031737">
    <property type="component" value="Unassembled WGS sequence"/>
</dbReference>
<evidence type="ECO:0000313" key="1">
    <source>
        <dbReference type="EMBL" id="ESL11207.1"/>
    </source>
</evidence>